<dbReference type="OrthoDB" id="244550at2"/>
<keyword evidence="3" id="KW-0067">ATP-binding</keyword>
<dbReference type="PANTHER" id="PTHR30258">
    <property type="entry name" value="TYPE II SECRETION SYSTEM PROTEIN GSPE-RELATED"/>
    <property type="match status" value="1"/>
</dbReference>
<gene>
    <name evidence="6" type="primary">gspE_3</name>
    <name evidence="6" type="ORF">Pan44_52070</name>
</gene>
<dbReference type="Gene3D" id="3.40.50.300">
    <property type="entry name" value="P-loop containing nucleotide triphosphate hydrolases"/>
    <property type="match status" value="1"/>
</dbReference>
<comment type="similarity">
    <text evidence="1">Belongs to the GSP E family.</text>
</comment>
<dbReference type="SUPFAM" id="SSF52540">
    <property type="entry name" value="P-loop containing nucleoside triphosphate hydrolases"/>
    <property type="match status" value="1"/>
</dbReference>
<proteinExistence type="inferred from homology"/>
<evidence type="ECO:0000256" key="3">
    <source>
        <dbReference type="ARBA" id="ARBA00022840"/>
    </source>
</evidence>
<keyword evidence="7" id="KW-1185">Reference proteome</keyword>
<evidence type="ECO:0000313" key="7">
    <source>
        <dbReference type="Proteomes" id="UP000315700"/>
    </source>
</evidence>
<protein>
    <submittedName>
        <fullName evidence="6">Type II secretion system protein E</fullName>
    </submittedName>
</protein>
<dbReference type="AlphaFoldDB" id="A0A517SM03"/>
<dbReference type="KEGG" id="ccos:Pan44_52070"/>
<feature type="region of interest" description="Disordered" evidence="4">
    <location>
        <begin position="1"/>
        <end position="21"/>
    </location>
</feature>
<keyword evidence="2" id="KW-0547">Nucleotide-binding</keyword>
<dbReference type="InterPro" id="IPR027417">
    <property type="entry name" value="P-loop_NTPase"/>
</dbReference>
<organism evidence="6 7">
    <name type="scientific">Caulifigura coniformis</name>
    <dbReference type="NCBI Taxonomy" id="2527983"/>
    <lineage>
        <taxon>Bacteria</taxon>
        <taxon>Pseudomonadati</taxon>
        <taxon>Planctomycetota</taxon>
        <taxon>Planctomycetia</taxon>
        <taxon>Planctomycetales</taxon>
        <taxon>Planctomycetaceae</taxon>
        <taxon>Caulifigura</taxon>
    </lineage>
</organism>
<dbReference type="Gene3D" id="3.30.450.90">
    <property type="match status" value="1"/>
</dbReference>
<evidence type="ECO:0000256" key="2">
    <source>
        <dbReference type="ARBA" id="ARBA00022741"/>
    </source>
</evidence>
<dbReference type="InterPro" id="IPR001482">
    <property type="entry name" value="T2SS/T4SS_dom"/>
</dbReference>
<evidence type="ECO:0000256" key="4">
    <source>
        <dbReference type="SAM" id="MobiDB-lite"/>
    </source>
</evidence>
<feature type="domain" description="Bacterial type II secretion system protein E" evidence="5">
    <location>
        <begin position="56"/>
        <end position="437"/>
    </location>
</feature>
<evidence type="ECO:0000259" key="5">
    <source>
        <dbReference type="Pfam" id="PF00437"/>
    </source>
</evidence>
<dbReference type="GO" id="GO:0005524">
    <property type="term" value="F:ATP binding"/>
    <property type="evidence" value="ECO:0007669"/>
    <property type="project" value="UniProtKB-KW"/>
</dbReference>
<name>A0A517SM03_9PLAN</name>
<dbReference type="RefSeq" id="WP_145034522.1">
    <property type="nucleotide sequence ID" value="NZ_CP036271.1"/>
</dbReference>
<dbReference type="Pfam" id="PF00437">
    <property type="entry name" value="T2SSE"/>
    <property type="match status" value="1"/>
</dbReference>
<evidence type="ECO:0000256" key="1">
    <source>
        <dbReference type="ARBA" id="ARBA00006611"/>
    </source>
</evidence>
<reference evidence="6 7" key="1">
    <citation type="submission" date="2019-02" db="EMBL/GenBank/DDBJ databases">
        <title>Deep-cultivation of Planctomycetes and their phenomic and genomic characterization uncovers novel biology.</title>
        <authorList>
            <person name="Wiegand S."/>
            <person name="Jogler M."/>
            <person name="Boedeker C."/>
            <person name="Pinto D."/>
            <person name="Vollmers J."/>
            <person name="Rivas-Marin E."/>
            <person name="Kohn T."/>
            <person name="Peeters S.H."/>
            <person name="Heuer A."/>
            <person name="Rast P."/>
            <person name="Oberbeckmann S."/>
            <person name="Bunk B."/>
            <person name="Jeske O."/>
            <person name="Meyerdierks A."/>
            <person name="Storesund J.E."/>
            <person name="Kallscheuer N."/>
            <person name="Luecker S."/>
            <person name="Lage O.M."/>
            <person name="Pohl T."/>
            <person name="Merkel B.J."/>
            <person name="Hornburger P."/>
            <person name="Mueller R.-W."/>
            <person name="Bruemmer F."/>
            <person name="Labrenz M."/>
            <person name="Spormann A.M."/>
            <person name="Op den Camp H."/>
            <person name="Overmann J."/>
            <person name="Amann R."/>
            <person name="Jetten M.S.M."/>
            <person name="Mascher T."/>
            <person name="Medema M.H."/>
            <person name="Devos D.P."/>
            <person name="Kaster A.-K."/>
            <person name="Ovreas L."/>
            <person name="Rohde M."/>
            <person name="Galperin M.Y."/>
            <person name="Jogler C."/>
        </authorList>
    </citation>
    <scope>NUCLEOTIDE SEQUENCE [LARGE SCALE GENOMIC DNA]</scope>
    <source>
        <strain evidence="6 7">Pan44</strain>
    </source>
</reference>
<dbReference type="EMBL" id="CP036271">
    <property type="protein sequence ID" value="QDT57140.1"/>
    <property type="molecule type" value="Genomic_DNA"/>
</dbReference>
<evidence type="ECO:0000313" key="6">
    <source>
        <dbReference type="EMBL" id="QDT57140.1"/>
    </source>
</evidence>
<dbReference type="Proteomes" id="UP000315700">
    <property type="component" value="Chromosome"/>
</dbReference>
<dbReference type="GO" id="GO:0005886">
    <property type="term" value="C:plasma membrane"/>
    <property type="evidence" value="ECO:0007669"/>
    <property type="project" value="TreeGrafter"/>
</dbReference>
<dbReference type="InParanoid" id="A0A517SM03"/>
<accession>A0A517SM03</accession>
<sequence>MIFGFGGNKKKTKKAAKDRDEDEEEELVLFQGAINGVDPRLKENGKLVQAGLVRAKQLVSNAFSRRAEMIRLEPKAGATVATFYVDGVPFPAEKLSPQAGLAVTQMLKLLSGMDIKVRTKPQSGGMNAQFSNVNYLVRADSTPLPGGAERLILRAQDKSKKLFTPDDLGFSDDLRQKIRGWTSQRKGLVLGVGMPMSGVTTTTNALLRGIDGYLYTIYSLTDMTGREVSHVKQFETNPEDNFVQTVGRCKRAEGDVLYIDPIRDAEFAKLVVEEAEDITFLAEFTARDAADAIAKLVEMVGDPKLVSERLTAAVSQKLVRTLCQKCRQAFRPHPKLLAKVGLPPETKVLYRAFEASASEDSDEEPDECEQCGGMGYFGRVALIEAIEMTGAVKETVAGGGDAAAIKAAARKEKMQSFQSDGLRLVAEGRTSLEELQRVFKPTK</sequence>
<dbReference type="GO" id="GO:0016887">
    <property type="term" value="F:ATP hydrolysis activity"/>
    <property type="evidence" value="ECO:0007669"/>
    <property type="project" value="TreeGrafter"/>
</dbReference>
<dbReference type="PANTHER" id="PTHR30258:SF2">
    <property type="entry name" value="COMG OPERON PROTEIN 1"/>
    <property type="match status" value="1"/>
</dbReference>